<reference evidence="4" key="1">
    <citation type="submission" date="2020-02" db="EMBL/GenBank/DDBJ databases">
        <authorList>
            <person name="Meier V. D."/>
        </authorList>
    </citation>
    <scope>NUCLEOTIDE SEQUENCE</scope>
    <source>
        <strain evidence="4">AVDCRST_MAG39</strain>
    </source>
</reference>
<feature type="chain" id="PRO_5027052978" evidence="2">
    <location>
        <begin position="22"/>
        <end position="177"/>
    </location>
</feature>
<dbReference type="InterPro" id="IPR052037">
    <property type="entry name" value="LPS_export_LptA"/>
</dbReference>
<dbReference type="InterPro" id="IPR005653">
    <property type="entry name" value="OstA-like_N"/>
</dbReference>
<sequence length="177" mass="18062">MASRPLLLSCALVLLAAPALGQSSASGGFGLSNHDTGAPVDVSADRIEVQDRVDRAIFSGSVRVKQGNLRLAADRVTLAYSTAGGIEIDRIDASGGVTVTSPTERATGRFGIYDTDRRLITLVGDVVLNRGANELRGGRLAIDLTSGRAVMEGGAAGVSAAPGGRVSGTFTVPRRGG</sequence>
<accession>A0A6J4S4B9</accession>
<dbReference type="AlphaFoldDB" id="A0A6J4S4B9"/>
<dbReference type="Gene3D" id="2.60.450.10">
    <property type="entry name" value="Lipopolysaccharide (LPS) transport protein A like domain"/>
    <property type="match status" value="1"/>
</dbReference>
<protein>
    <submittedName>
        <fullName evidence="4">COGs COG1934</fullName>
    </submittedName>
</protein>
<gene>
    <name evidence="4" type="ORF">AVDCRST_MAG39-643</name>
</gene>
<dbReference type="EMBL" id="CADCVW010000029">
    <property type="protein sequence ID" value="CAA9488995.1"/>
    <property type="molecule type" value="Genomic_DNA"/>
</dbReference>
<dbReference type="PANTHER" id="PTHR36504:SF1">
    <property type="entry name" value="LIPOPOLYSACCHARIDE EXPORT SYSTEM PROTEIN LPTA"/>
    <property type="match status" value="1"/>
</dbReference>
<dbReference type="GO" id="GO:0017089">
    <property type="term" value="F:glycolipid transfer activity"/>
    <property type="evidence" value="ECO:0007669"/>
    <property type="project" value="TreeGrafter"/>
</dbReference>
<dbReference type="GO" id="GO:0009279">
    <property type="term" value="C:cell outer membrane"/>
    <property type="evidence" value="ECO:0007669"/>
    <property type="project" value="TreeGrafter"/>
</dbReference>
<dbReference type="GO" id="GO:0015920">
    <property type="term" value="P:lipopolysaccharide transport"/>
    <property type="evidence" value="ECO:0007669"/>
    <property type="project" value="TreeGrafter"/>
</dbReference>
<dbReference type="PANTHER" id="PTHR36504">
    <property type="entry name" value="LIPOPOLYSACCHARIDE EXPORT SYSTEM PROTEIN LPTA"/>
    <property type="match status" value="1"/>
</dbReference>
<dbReference type="GO" id="GO:0030288">
    <property type="term" value="C:outer membrane-bounded periplasmic space"/>
    <property type="evidence" value="ECO:0007669"/>
    <property type="project" value="TreeGrafter"/>
</dbReference>
<organism evidence="4">
    <name type="scientific">uncultured Sphingomonadaceae bacterium</name>
    <dbReference type="NCBI Taxonomy" id="169976"/>
    <lineage>
        <taxon>Bacteria</taxon>
        <taxon>Pseudomonadati</taxon>
        <taxon>Pseudomonadota</taxon>
        <taxon>Alphaproteobacteria</taxon>
        <taxon>Sphingomonadales</taxon>
        <taxon>Sphingomonadaceae</taxon>
        <taxon>environmental samples</taxon>
    </lineage>
</organism>
<evidence type="ECO:0000256" key="2">
    <source>
        <dbReference type="SAM" id="SignalP"/>
    </source>
</evidence>
<evidence type="ECO:0000259" key="3">
    <source>
        <dbReference type="Pfam" id="PF03968"/>
    </source>
</evidence>
<dbReference type="Pfam" id="PF03968">
    <property type="entry name" value="LptD_N"/>
    <property type="match status" value="1"/>
</dbReference>
<keyword evidence="1 2" id="KW-0732">Signal</keyword>
<proteinExistence type="predicted"/>
<feature type="domain" description="Organic solvent tolerance-like N-terminal" evidence="3">
    <location>
        <begin position="42"/>
        <end position="147"/>
    </location>
</feature>
<evidence type="ECO:0000256" key="1">
    <source>
        <dbReference type="ARBA" id="ARBA00022729"/>
    </source>
</evidence>
<evidence type="ECO:0000313" key="4">
    <source>
        <dbReference type="EMBL" id="CAA9488995.1"/>
    </source>
</evidence>
<name>A0A6J4S4B9_9SPHN</name>
<feature type="signal peptide" evidence="2">
    <location>
        <begin position="1"/>
        <end position="21"/>
    </location>
</feature>